<dbReference type="InterPro" id="IPR012337">
    <property type="entry name" value="RNaseH-like_sf"/>
</dbReference>
<evidence type="ECO:0000313" key="3">
    <source>
        <dbReference type="Proteomes" id="UP000765509"/>
    </source>
</evidence>
<organism evidence="2 3">
    <name type="scientific">Austropuccinia psidii MF-1</name>
    <dbReference type="NCBI Taxonomy" id="1389203"/>
    <lineage>
        <taxon>Eukaryota</taxon>
        <taxon>Fungi</taxon>
        <taxon>Dikarya</taxon>
        <taxon>Basidiomycota</taxon>
        <taxon>Pucciniomycotina</taxon>
        <taxon>Pucciniomycetes</taxon>
        <taxon>Pucciniales</taxon>
        <taxon>Sphaerophragmiaceae</taxon>
        <taxon>Austropuccinia</taxon>
    </lineage>
</organism>
<dbReference type="SUPFAM" id="SSF53098">
    <property type="entry name" value="Ribonuclease H-like"/>
    <property type="match status" value="1"/>
</dbReference>
<dbReference type="GO" id="GO:0003676">
    <property type="term" value="F:nucleic acid binding"/>
    <property type="evidence" value="ECO:0007669"/>
    <property type="project" value="InterPro"/>
</dbReference>
<keyword evidence="3" id="KW-1185">Reference proteome</keyword>
<gene>
    <name evidence="2" type="ORF">O181_023561</name>
</gene>
<accession>A0A9Q3CJM3</accession>
<sequence>MELCSRFIINTILKKFHDSIYSEHLSEDRTLEKVKNCACWPSWRKETIEYFHTCYIFQNANRITGKKFGLMIHIKETKSPWEVAHMDWVTALLPSGDRSHNACLVIVDRYIKTPIFLPCHKDEIAMDTVLLHWNIVISHTGLFENIISDRDPKFTSALWTNLHRCLAPSYHFLQHTTLKLMG</sequence>
<dbReference type="InterPro" id="IPR041588">
    <property type="entry name" value="Integrase_H2C2"/>
</dbReference>
<dbReference type="AlphaFoldDB" id="A0A9Q3CJM3"/>
<dbReference type="PANTHER" id="PTHR37984">
    <property type="entry name" value="PROTEIN CBG26694"/>
    <property type="match status" value="1"/>
</dbReference>
<dbReference type="Proteomes" id="UP000765509">
    <property type="component" value="Unassembled WGS sequence"/>
</dbReference>
<dbReference type="Gene3D" id="1.10.340.70">
    <property type="match status" value="1"/>
</dbReference>
<dbReference type="Pfam" id="PF17921">
    <property type="entry name" value="Integrase_H2C2"/>
    <property type="match status" value="1"/>
</dbReference>
<comment type="caution">
    <text evidence="2">The sequence shown here is derived from an EMBL/GenBank/DDBJ whole genome shotgun (WGS) entry which is preliminary data.</text>
</comment>
<protein>
    <recommendedName>
        <fullName evidence="1">Integrase zinc-binding domain-containing protein</fullName>
    </recommendedName>
</protein>
<proteinExistence type="predicted"/>
<evidence type="ECO:0000313" key="2">
    <source>
        <dbReference type="EMBL" id="MBW0483846.1"/>
    </source>
</evidence>
<dbReference type="InterPro" id="IPR050951">
    <property type="entry name" value="Retrovirus_Pol_polyprotein"/>
</dbReference>
<dbReference type="InterPro" id="IPR036397">
    <property type="entry name" value="RNaseH_sf"/>
</dbReference>
<dbReference type="Gene3D" id="3.30.420.10">
    <property type="entry name" value="Ribonuclease H-like superfamily/Ribonuclease H"/>
    <property type="match status" value="1"/>
</dbReference>
<dbReference type="EMBL" id="AVOT02007410">
    <property type="protein sequence ID" value="MBW0483846.1"/>
    <property type="molecule type" value="Genomic_DNA"/>
</dbReference>
<evidence type="ECO:0000259" key="1">
    <source>
        <dbReference type="Pfam" id="PF17921"/>
    </source>
</evidence>
<reference evidence="2" key="1">
    <citation type="submission" date="2021-03" db="EMBL/GenBank/DDBJ databases">
        <title>Draft genome sequence of rust myrtle Austropuccinia psidii MF-1, a brazilian biotype.</title>
        <authorList>
            <person name="Quecine M.C."/>
            <person name="Pachon D.M.R."/>
            <person name="Bonatelli M.L."/>
            <person name="Correr F.H."/>
            <person name="Franceschini L.M."/>
            <person name="Leite T.F."/>
            <person name="Margarido G.R.A."/>
            <person name="Almeida C.A."/>
            <person name="Ferrarezi J.A."/>
            <person name="Labate C.A."/>
        </authorList>
    </citation>
    <scope>NUCLEOTIDE SEQUENCE</scope>
    <source>
        <strain evidence="2">MF-1</strain>
    </source>
</reference>
<dbReference type="PANTHER" id="PTHR37984:SF5">
    <property type="entry name" value="PROTEIN NYNRIN-LIKE"/>
    <property type="match status" value="1"/>
</dbReference>
<dbReference type="OrthoDB" id="3158924at2759"/>
<feature type="domain" description="Integrase zinc-binding" evidence="1">
    <location>
        <begin position="9"/>
        <end position="61"/>
    </location>
</feature>
<name>A0A9Q3CJM3_9BASI</name>